<protein>
    <submittedName>
        <fullName evidence="1">Uncharacterized protein</fullName>
    </submittedName>
</protein>
<keyword evidence="2" id="KW-1185">Reference proteome</keyword>
<dbReference type="STRING" id="475255.SAMN04488101_101648"/>
<evidence type="ECO:0000313" key="2">
    <source>
        <dbReference type="Proteomes" id="UP000192678"/>
    </source>
</evidence>
<dbReference type="OrthoDB" id="740753at2"/>
<evidence type="ECO:0000313" key="1">
    <source>
        <dbReference type="EMBL" id="SMC60505.1"/>
    </source>
</evidence>
<proteinExistence type="predicted"/>
<dbReference type="EMBL" id="FWYB01000001">
    <property type="protein sequence ID" value="SMC60505.1"/>
    <property type="molecule type" value="Genomic_DNA"/>
</dbReference>
<dbReference type="RefSeq" id="WP_084287208.1">
    <property type="nucleotide sequence ID" value="NZ_FWYB01000001.1"/>
</dbReference>
<dbReference type="Proteomes" id="UP000192678">
    <property type="component" value="Unassembled WGS sequence"/>
</dbReference>
<accession>A0A1W2AIH7</accession>
<dbReference type="AlphaFoldDB" id="A0A1W2AIH7"/>
<organism evidence="1 2">
    <name type="scientific">Pedobacter nyackensis</name>
    <dbReference type="NCBI Taxonomy" id="475255"/>
    <lineage>
        <taxon>Bacteria</taxon>
        <taxon>Pseudomonadati</taxon>
        <taxon>Bacteroidota</taxon>
        <taxon>Sphingobacteriia</taxon>
        <taxon>Sphingobacteriales</taxon>
        <taxon>Sphingobacteriaceae</taxon>
        <taxon>Pedobacter</taxon>
    </lineage>
</organism>
<name>A0A1W2AIH7_9SPHI</name>
<sequence length="337" mass="39719">MNSLIFRMVPFVKSSFLQSVFKQQPGDNAIIEVNNLLASRDIMDIQKQDIKNIEEKYGLSLQSEYDLNLQEFYAVYWNYYIKMNDFSLISMNKIEYLANLFDLSEDITSFLKIKVGEGWYRRSVERFVSGRRLKSDDWLSLERLTNNLQLPDNFANAIIKEEQVKVMESYMASLTSKNRCSPEEAQEMENMLDSFRISIEEKKTIFKKIKILITYWETEKLPLSVLNLVEPAIQKSEVCYYFESKVKWYETRNSRYGGKDMELIQMGELYLTNKRLLFVGHIKTSQLPFNRIVRVARNLNEITINKDKGKNPTLCLSKDAEVFRIIINRLMLDRPNT</sequence>
<reference evidence="1 2" key="1">
    <citation type="submission" date="2017-04" db="EMBL/GenBank/DDBJ databases">
        <authorList>
            <person name="Afonso C.L."/>
            <person name="Miller P.J."/>
            <person name="Scott M.A."/>
            <person name="Spackman E."/>
            <person name="Goraichik I."/>
            <person name="Dimitrov K.M."/>
            <person name="Suarez D.L."/>
            <person name="Swayne D.E."/>
        </authorList>
    </citation>
    <scope>NUCLEOTIDE SEQUENCE [LARGE SCALE GENOMIC DNA]</scope>
    <source>
        <strain evidence="1 2">DSM 19625</strain>
    </source>
</reference>
<gene>
    <name evidence="1" type="ORF">SAMN04488101_101648</name>
</gene>